<sequence length="514" mass="54245">MRDPDGPDVGEDSVVRVGGDAYGGVRLPPSRTRGRTARGARARRRKLLLSGALSMVVLAGSCASWTLPNYAAGRIGKVDAGVAGSESRGALNILVVGVDKRDNLTRRQQNLLKLGRESGQRTDTMMLIHLSEDHSKITVVSLPRDTWVTIPGKGTHKINSAYQFGGAKLAVKTVQNVTGLTINHYVEVNVLGFIDVVDALGGVSVCTPVPINDPNTALSLRPGTYELDGIKALAYARTRATARSDLDRIDRQQQVISALLNQALSRGTLTDPTKLSALIDSALSALTVDDALSDDLLGLATQLKDVSTDDVTFAQVPLADPDYKTPSGESAVLWDKQRSRDLFRRIAADEQLTKPSPKPSVKASVGATPSAKATPGPQAVTIAPERIAIRVLNGTGVTGRGATVRADLLKAGFRVPEQAGNAARTDFQKTVIRYGPGRADSARTVAAALKGAELRRADELGARIEVVVGRQYPGAEKVTVNERAPVAPTPSTGPTAAPTASPAAKTATQNICKK</sequence>
<evidence type="ECO:0000256" key="2">
    <source>
        <dbReference type="SAM" id="MobiDB-lite"/>
    </source>
</evidence>
<evidence type="ECO:0000313" key="6">
    <source>
        <dbReference type="EMBL" id="PZG24564.1"/>
    </source>
</evidence>
<dbReference type="Proteomes" id="UP000248544">
    <property type="component" value="Unassembled WGS sequence"/>
</dbReference>
<feature type="region of interest" description="Disordered" evidence="2">
    <location>
        <begin position="479"/>
        <end position="514"/>
    </location>
</feature>
<evidence type="ECO:0000313" key="7">
    <source>
        <dbReference type="Proteomes" id="UP000248544"/>
    </source>
</evidence>
<name>A0A2W2GCU0_9ACTN</name>
<accession>A0A2W2GCU0</accession>
<evidence type="ECO:0000259" key="4">
    <source>
        <dbReference type="Pfam" id="PF03816"/>
    </source>
</evidence>
<feature type="region of interest" description="Disordered" evidence="2">
    <location>
        <begin position="1"/>
        <end position="40"/>
    </location>
</feature>
<keyword evidence="3" id="KW-0472">Membrane</keyword>
<feature type="compositionally biased region" description="Acidic residues" evidence="2">
    <location>
        <begin position="1"/>
        <end position="11"/>
    </location>
</feature>
<dbReference type="Gene3D" id="3.40.630.190">
    <property type="entry name" value="LCP protein"/>
    <property type="match status" value="1"/>
</dbReference>
<dbReference type="Gene3D" id="3.30.70.2390">
    <property type="match status" value="1"/>
</dbReference>
<feature type="compositionally biased region" description="Low complexity" evidence="2">
    <location>
        <begin position="484"/>
        <end position="508"/>
    </location>
</feature>
<evidence type="ECO:0000256" key="3">
    <source>
        <dbReference type="SAM" id="Phobius"/>
    </source>
</evidence>
<comment type="caution">
    <text evidence="6">The sequence shown here is derived from an EMBL/GenBank/DDBJ whole genome shotgun (WGS) entry which is preliminary data.</text>
</comment>
<feature type="domain" description="Cell envelope-related transcriptional attenuator" evidence="4">
    <location>
        <begin position="121"/>
        <end position="263"/>
    </location>
</feature>
<keyword evidence="3" id="KW-0812">Transmembrane</keyword>
<organism evidence="6 7">
    <name type="scientific">Spongiactinospora gelatinilytica</name>
    <dbReference type="NCBI Taxonomy" id="2666298"/>
    <lineage>
        <taxon>Bacteria</taxon>
        <taxon>Bacillati</taxon>
        <taxon>Actinomycetota</taxon>
        <taxon>Actinomycetes</taxon>
        <taxon>Streptosporangiales</taxon>
        <taxon>Streptosporangiaceae</taxon>
        <taxon>Spongiactinospora</taxon>
    </lineage>
</organism>
<feature type="domain" description="LytR/CpsA/Psr regulator C-terminal" evidence="5">
    <location>
        <begin position="387"/>
        <end position="472"/>
    </location>
</feature>
<dbReference type="InterPro" id="IPR004474">
    <property type="entry name" value="LytR_CpsA_psr"/>
</dbReference>
<dbReference type="EMBL" id="POUA01000490">
    <property type="protein sequence ID" value="PZG24564.1"/>
    <property type="molecule type" value="Genomic_DNA"/>
</dbReference>
<dbReference type="InterPro" id="IPR027381">
    <property type="entry name" value="LytR/CpsA/Psr_C"/>
</dbReference>
<protein>
    <submittedName>
        <fullName evidence="6">LytR family transcriptional regulator</fullName>
    </submittedName>
</protein>
<dbReference type="AlphaFoldDB" id="A0A2W2GCU0"/>
<feature type="transmembrane region" description="Helical" evidence="3">
    <location>
        <begin position="47"/>
        <end position="67"/>
    </location>
</feature>
<dbReference type="PANTHER" id="PTHR33392">
    <property type="entry name" value="POLYISOPRENYL-TEICHOIC ACID--PEPTIDOGLYCAN TEICHOIC ACID TRANSFERASE TAGU"/>
    <property type="match status" value="1"/>
</dbReference>
<gene>
    <name evidence="6" type="ORF">C1I98_35435</name>
</gene>
<dbReference type="PANTHER" id="PTHR33392:SF6">
    <property type="entry name" value="POLYISOPRENYL-TEICHOIC ACID--PEPTIDOGLYCAN TEICHOIC ACID TRANSFERASE TAGU"/>
    <property type="match status" value="1"/>
</dbReference>
<dbReference type="Pfam" id="PF03816">
    <property type="entry name" value="LytR_cpsA_psr"/>
    <property type="match status" value="1"/>
</dbReference>
<evidence type="ECO:0000256" key="1">
    <source>
        <dbReference type="ARBA" id="ARBA00006068"/>
    </source>
</evidence>
<proteinExistence type="inferred from homology"/>
<reference evidence="6 7" key="1">
    <citation type="submission" date="2018-01" db="EMBL/GenBank/DDBJ databases">
        <title>Draft genome sequence of Sphaerisporangium sp. 7K107.</title>
        <authorList>
            <person name="Sahin N."/>
            <person name="Saygin H."/>
            <person name="Ay H."/>
        </authorList>
    </citation>
    <scope>NUCLEOTIDE SEQUENCE [LARGE SCALE GENOMIC DNA]</scope>
    <source>
        <strain evidence="6 7">7K107</strain>
    </source>
</reference>
<keyword evidence="3" id="KW-1133">Transmembrane helix</keyword>
<dbReference type="NCBIfam" id="TIGR00350">
    <property type="entry name" value="lytR_cpsA_psr"/>
    <property type="match status" value="1"/>
</dbReference>
<evidence type="ECO:0000259" key="5">
    <source>
        <dbReference type="Pfam" id="PF13399"/>
    </source>
</evidence>
<dbReference type="Pfam" id="PF13399">
    <property type="entry name" value="LytR_C"/>
    <property type="match status" value="1"/>
</dbReference>
<feature type="region of interest" description="Disordered" evidence="2">
    <location>
        <begin position="349"/>
        <end position="377"/>
    </location>
</feature>
<keyword evidence="7" id="KW-1185">Reference proteome</keyword>
<dbReference type="RefSeq" id="WP_111171680.1">
    <property type="nucleotide sequence ID" value="NZ_POUA01000490.1"/>
</dbReference>
<comment type="similarity">
    <text evidence="1">Belongs to the LytR/CpsA/Psr (LCP) family.</text>
</comment>
<dbReference type="InterPro" id="IPR050922">
    <property type="entry name" value="LytR/CpsA/Psr_CW_biosynth"/>
</dbReference>